<dbReference type="GeneID" id="303187521"/>
<dbReference type="GO" id="GO:0022857">
    <property type="term" value="F:transmembrane transporter activity"/>
    <property type="evidence" value="ECO:0007669"/>
    <property type="project" value="InterPro"/>
</dbReference>
<protein>
    <submittedName>
        <fullName evidence="8">FUSC family protein</fullName>
    </submittedName>
</protein>
<organism evidence="8 9">
    <name type="scientific">Vibrio casei</name>
    <dbReference type="NCBI Taxonomy" id="673372"/>
    <lineage>
        <taxon>Bacteria</taxon>
        <taxon>Pseudomonadati</taxon>
        <taxon>Pseudomonadota</taxon>
        <taxon>Gammaproteobacteria</taxon>
        <taxon>Vibrionales</taxon>
        <taxon>Vibrionaceae</taxon>
        <taxon>Vibrio</taxon>
    </lineage>
</organism>
<feature type="transmembrane region" description="Helical" evidence="7">
    <location>
        <begin position="365"/>
        <end position="384"/>
    </location>
</feature>
<keyword evidence="2" id="KW-0813">Transport</keyword>
<evidence type="ECO:0000313" key="8">
    <source>
        <dbReference type="EMBL" id="RCS72343.1"/>
    </source>
</evidence>
<evidence type="ECO:0000256" key="7">
    <source>
        <dbReference type="SAM" id="Phobius"/>
    </source>
</evidence>
<feature type="transmembrane region" description="Helical" evidence="7">
    <location>
        <begin position="72"/>
        <end position="88"/>
    </location>
</feature>
<dbReference type="RefSeq" id="WP_086960402.1">
    <property type="nucleotide sequence ID" value="NZ_FUKS01000028.1"/>
</dbReference>
<keyword evidence="4 7" id="KW-0812">Transmembrane</keyword>
<feature type="transmembrane region" description="Helical" evidence="7">
    <location>
        <begin position="94"/>
        <end position="111"/>
    </location>
</feature>
<evidence type="ECO:0000256" key="2">
    <source>
        <dbReference type="ARBA" id="ARBA00022448"/>
    </source>
</evidence>
<dbReference type="EMBL" id="QPGL01000001">
    <property type="protein sequence ID" value="RCS72343.1"/>
    <property type="molecule type" value="Genomic_DNA"/>
</dbReference>
<comment type="subcellular location">
    <subcellularLocation>
        <location evidence="1">Cell membrane</location>
        <topology evidence="1">Multi-pass membrane protein</topology>
    </subcellularLocation>
</comment>
<dbReference type="PANTHER" id="PTHR30509">
    <property type="entry name" value="P-HYDROXYBENZOIC ACID EFFLUX PUMP SUBUNIT-RELATED"/>
    <property type="match status" value="1"/>
</dbReference>
<dbReference type="Proteomes" id="UP000252479">
    <property type="component" value="Unassembled WGS sequence"/>
</dbReference>
<dbReference type="InterPro" id="IPR006726">
    <property type="entry name" value="PHBA_efflux_AaeB/fusaric-R"/>
</dbReference>
<feature type="transmembrane region" description="Helical" evidence="7">
    <location>
        <begin position="469"/>
        <end position="489"/>
    </location>
</feature>
<feature type="transmembrane region" description="Helical" evidence="7">
    <location>
        <begin position="23"/>
        <end position="41"/>
    </location>
</feature>
<evidence type="ECO:0000313" key="9">
    <source>
        <dbReference type="Proteomes" id="UP000252479"/>
    </source>
</evidence>
<feature type="transmembrane region" description="Helical" evidence="7">
    <location>
        <begin position="47"/>
        <end position="65"/>
    </location>
</feature>
<keyword evidence="9" id="KW-1185">Reference proteome</keyword>
<evidence type="ECO:0000256" key="5">
    <source>
        <dbReference type="ARBA" id="ARBA00022989"/>
    </source>
</evidence>
<feature type="transmembrane region" description="Helical" evidence="7">
    <location>
        <begin position="390"/>
        <end position="408"/>
    </location>
</feature>
<keyword evidence="6 7" id="KW-0472">Membrane</keyword>
<sequence>MSFDWLDIRQTPWGKATAPQWRYALRNSIAIILALYLGFILELDKPYWAMTSAAVVGFPTFGGVISKSLGRIAGSFIGAFASILIVGYSINEPWLFVFYMAMWLSICTYVASHFENNVAYAFALSGYTAAIISYGMVNTTDIHSLFSVAQARVCEVVLGIICAGVMMMILPSTSDGETLLSTLRNTQNRLLEHFKLLLQDEEQDQEHIGRSHHSMINQILSMNLLRIQAFWAHKQLRDQDPYLHHVLQQQLSITSSMSSLRRMLLNWPEAPKDLKDTMAELQVFLASSNINQYQLAKILAKIKPQDDHDYKYHAFWLRLREFCKVFLRTEKILQGLESGSATNVMQLGVTPKRSRVRRHTDSIEALLNATRTFLCLMLVSAFWIESHWDMGYGAAMLAGVGCVLFSTYPVAKPAILAQTNALIVLFVCCFFLKFGLMVQVSEFLQFAVILFVFLITAHLLRLQYPRQGAFWALMVVMLGSFMMITNPPSYDFQTYLNSGIGMLVGSILPIFAFGIIKPSSDRRKGLRVAKFLRMSMIYQLNERTKIDGREFESLVFDGINRLSQSQDRDTRIGLLRLGIVILNCHSIVDHLRRLSTQESQSVLAEVTHNLTAVFNNICIRQAYFQSHNWHFHYQQDEGVLTDALERIQVLAEQLARNGEMALAGLIWRLHCSLLPLQQIKLNEDVESLELSLN</sequence>
<keyword evidence="5 7" id="KW-1133">Transmembrane helix</keyword>
<evidence type="ECO:0000256" key="4">
    <source>
        <dbReference type="ARBA" id="ARBA00022692"/>
    </source>
</evidence>
<dbReference type="Pfam" id="PF04632">
    <property type="entry name" value="FUSC"/>
    <property type="match status" value="1"/>
</dbReference>
<gene>
    <name evidence="8" type="ORF">CIK83_01250</name>
</gene>
<dbReference type="GO" id="GO:0005886">
    <property type="term" value="C:plasma membrane"/>
    <property type="evidence" value="ECO:0007669"/>
    <property type="project" value="UniProtKB-SubCell"/>
</dbReference>
<reference evidence="8 9" key="1">
    <citation type="journal article" date="2017" name="Elife">
        <title>Extensive horizontal gene transfer in cheese-associated bacteria.</title>
        <authorList>
            <person name="Bonham K.S."/>
            <person name="Wolfe B.E."/>
            <person name="Dutton R.J."/>
        </authorList>
    </citation>
    <scope>NUCLEOTIDE SEQUENCE [LARGE SCALE GENOMIC DNA]</scope>
    <source>
        <strain evidence="8 9">JB196</strain>
    </source>
</reference>
<evidence type="ECO:0000256" key="1">
    <source>
        <dbReference type="ARBA" id="ARBA00004651"/>
    </source>
</evidence>
<proteinExistence type="predicted"/>
<accession>A0A368LLE7</accession>
<evidence type="ECO:0000256" key="6">
    <source>
        <dbReference type="ARBA" id="ARBA00023136"/>
    </source>
</evidence>
<dbReference type="PANTHER" id="PTHR30509:SF9">
    <property type="entry name" value="MULTIDRUG RESISTANCE PROTEIN MDTO"/>
    <property type="match status" value="1"/>
</dbReference>
<comment type="caution">
    <text evidence="8">The sequence shown here is derived from an EMBL/GenBank/DDBJ whole genome shotgun (WGS) entry which is preliminary data.</text>
</comment>
<feature type="transmembrane region" description="Helical" evidence="7">
    <location>
        <begin position="118"/>
        <end position="137"/>
    </location>
</feature>
<feature type="transmembrane region" description="Helical" evidence="7">
    <location>
        <begin position="495"/>
        <end position="516"/>
    </location>
</feature>
<feature type="transmembrane region" description="Helical" evidence="7">
    <location>
        <begin position="149"/>
        <end position="170"/>
    </location>
</feature>
<feature type="transmembrane region" description="Helical" evidence="7">
    <location>
        <begin position="443"/>
        <end position="462"/>
    </location>
</feature>
<evidence type="ECO:0000256" key="3">
    <source>
        <dbReference type="ARBA" id="ARBA00022475"/>
    </source>
</evidence>
<feature type="transmembrane region" description="Helical" evidence="7">
    <location>
        <begin position="415"/>
        <end position="437"/>
    </location>
</feature>
<dbReference type="AlphaFoldDB" id="A0A368LLE7"/>
<keyword evidence="3" id="KW-1003">Cell membrane</keyword>
<name>A0A368LLE7_9VIBR</name>